<keyword evidence="2" id="KW-1185">Reference proteome</keyword>
<name>A0A935C8X6_9BACT</name>
<evidence type="ECO:0000313" key="1">
    <source>
        <dbReference type="EMBL" id="MBK6265689.1"/>
    </source>
</evidence>
<accession>A0A935C8X6</accession>
<sequence>MKEIVNQTALYFDLAKSKLNVNIFKVQLPAFTGQRKYIEAHNWLKGKFNLAYYFNSFKNTAFIVGESNLHEKALLEEEFPDCIKALFSYASYQSHNNVQFKSSYKPILLVKASSKNFLSALELDVTHDYKKGSFILLEDHAITFRKVSAMDIYRGELAYIPIQRDNLQYFEQIKPEALIGKSVDVYQKFSSLKYRSQVDFMDTQSRNKYEKSRNSILWNYLKETIDFFETLGLNLKQVSGNFSKVKQHKLTLDTSSEEYHFIDYRHNKDIELPAFLNNSESLNKIIILDYTKEAAIKSGIEDEYKYLKNRYAVSHILNVNSNDSNSSDYFNYEINSEELNMKLEIIENQLLLKGILAGHKSIQHLPDLEIARKYIYVCANDVLYFEDDKIIVESLANSKISDILISAFIEYSGFQKAIPNHIAFMVDRETGNIVMITTLKKKFLYASKTDDFNQREDLKPIQDFYLDDYPEYNQFLETTFAGETSFEDILKYKKEIYPLLKITKSTMLQNKYKMPGKKSNLKLHQGIWFDDDNLEYFCGFEYSMNIKQSNSFAIRRIIPLNGHFVKNEYFQLMNVDFIRSSGSPVLPYPFGLLNIYQIETKNKGADEVR</sequence>
<protein>
    <submittedName>
        <fullName evidence="1">Uncharacterized protein</fullName>
    </submittedName>
</protein>
<proteinExistence type="predicted"/>
<evidence type="ECO:0000313" key="2">
    <source>
        <dbReference type="Proteomes" id="UP000611723"/>
    </source>
</evidence>
<comment type="caution">
    <text evidence="1">The sequence shown here is derived from an EMBL/GenBank/DDBJ whole genome shotgun (WGS) entry which is preliminary data.</text>
</comment>
<dbReference type="RefSeq" id="WP_201431363.1">
    <property type="nucleotide sequence ID" value="NZ_JAEQBW010000004.1"/>
</dbReference>
<gene>
    <name evidence="1" type="ORF">JKA74_11630</name>
</gene>
<dbReference type="Proteomes" id="UP000611723">
    <property type="component" value="Unassembled WGS sequence"/>
</dbReference>
<dbReference type="AlphaFoldDB" id="A0A935C8X6"/>
<organism evidence="1 2">
    <name type="scientific">Marivirga aurantiaca</name>
    <dbReference type="NCBI Taxonomy" id="2802615"/>
    <lineage>
        <taxon>Bacteria</taxon>
        <taxon>Pseudomonadati</taxon>
        <taxon>Bacteroidota</taxon>
        <taxon>Cytophagia</taxon>
        <taxon>Cytophagales</taxon>
        <taxon>Marivirgaceae</taxon>
        <taxon>Marivirga</taxon>
    </lineage>
</organism>
<dbReference type="EMBL" id="JAEQBW010000004">
    <property type="protein sequence ID" value="MBK6265689.1"/>
    <property type="molecule type" value="Genomic_DNA"/>
</dbReference>
<reference evidence="1" key="1">
    <citation type="submission" date="2021-01" db="EMBL/GenBank/DDBJ databases">
        <title>Marivirga aurantiaca sp. nov., isolated from intertidal surface sediments.</title>
        <authorList>
            <person name="Zhang M."/>
        </authorList>
    </citation>
    <scope>NUCLEOTIDE SEQUENCE</scope>
    <source>
        <strain evidence="1">S37H4</strain>
    </source>
</reference>